<keyword evidence="1" id="KW-0808">Transferase</keyword>
<evidence type="ECO:0000313" key="1">
    <source>
        <dbReference type="EMBL" id="KAH9680388.1"/>
    </source>
</evidence>
<proteinExistence type="predicted"/>
<dbReference type="EMBL" id="CM039178">
    <property type="protein sequence ID" value="KAH9680388.1"/>
    <property type="molecule type" value="Genomic_DNA"/>
</dbReference>
<dbReference type="Proteomes" id="UP000829398">
    <property type="component" value="Chromosome 9"/>
</dbReference>
<gene>
    <name evidence="1" type="ORF">KPL71_026536</name>
</gene>
<comment type="caution">
    <text evidence="1">The sequence shown here is derived from an EMBL/GenBank/DDBJ whole genome shotgun (WGS) entry which is preliminary data.</text>
</comment>
<accession>A0ACB8HZZ6</accession>
<evidence type="ECO:0000313" key="2">
    <source>
        <dbReference type="Proteomes" id="UP000829398"/>
    </source>
</evidence>
<organism evidence="1 2">
    <name type="scientific">Citrus sinensis</name>
    <name type="common">Sweet orange</name>
    <name type="synonym">Citrus aurantium var. sinensis</name>
    <dbReference type="NCBI Taxonomy" id="2711"/>
    <lineage>
        <taxon>Eukaryota</taxon>
        <taxon>Viridiplantae</taxon>
        <taxon>Streptophyta</taxon>
        <taxon>Embryophyta</taxon>
        <taxon>Tracheophyta</taxon>
        <taxon>Spermatophyta</taxon>
        <taxon>Magnoliopsida</taxon>
        <taxon>eudicotyledons</taxon>
        <taxon>Gunneridae</taxon>
        <taxon>Pentapetalae</taxon>
        <taxon>rosids</taxon>
        <taxon>malvids</taxon>
        <taxon>Sapindales</taxon>
        <taxon>Rutaceae</taxon>
        <taxon>Aurantioideae</taxon>
        <taxon>Citrus</taxon>
    </lineage>
</organism>
<name>A0ACB8HZZ6_CITSI</name>
<keyword evidence="1" id="KW-0418">Kinase</keyword>
<sequence length="527" mass="59720">MDLYSDGEWKCGDDSKKFKRLQEKERVFEFLDGLNPDLDEVRGRDLCTGKKIGNAKEVDGLYYLEEEPEALSNLSLVDKIVSQVPICSPQNLPPSNNNQQEEQDCSSPQKQPNPSDDQQVPSQIQPSTTRNLEDAQKPKVYSQRNKTVCTSPDCQNSESNIELLEDTGIVQSESKLHLNSLPSFHLDLDLHIAHIKSVGTCTKHPISKFVSYHRLSPSFKAFATNLSSVTTPRTVQDALANPKWREAICEELRALYKNRTCALADLPSGKRTVGCKWVFMVKHKADGSIERFKVGLVAKEYTQTYGIDYRKTFAPVTKINSFRVLHSDHTMLPKHGYEDKLAILIVYVDDIILTGNDRDEIERLKRLLTKEFETKDLGSLKYFLRIEVARSRKGIFLSLRKYILDLLKETGMLGCKPSDVPIESNHRLGHVEAVFRILKYLMASPGKGILFSKNNHLRFEAYTDADWTGSFVDRKSISGYCTFVGGNLVTWRSKEQSVVPRSSAEAEFRAMALGICELMQLTMFLMS</sequence>
<reference evidence="2" key="1">
    <citation type="journal article" date="2023" name="Hortic. Res.">
        <title>A chromosome-level phased genome enabling allele-level studies in sweet orange: a case study on citrus Huanglongbing tolerance.</title>
        <authorList>
            <person name="Wu B."/>
            <person name="Yu Q."/>
            <person name="Deng Z."/>
            <person name="Duan Y."/>
            <person name="Luo F."/>
            <person name="Gmitter F. Jr."/>
        </authorList>
    </citation>
    <scope>NUCLEOTIDE SEQUENCE [LARGE SCALE GENOMIC DNA]</scope>
    <source>
        <strain evidence="2">cv. Valencia</strain>
    </source>
</reference>
<keyword evidence="2" id="KW-1185">Reference proteome</keyword>
<protein>
    <submittedName>
        <fullName evidence="1">Protein kinase domain-containing protein</fullName>
    </submittedName>
</protein>